<dbReference type="InterPro" id="IPR027417">
    <property type="entry name" value="P-loop_NTPase"/>
</dbReference>
<sequence length="901" mass="97283">MSLRFTVFGGVRAFDGDDEVDVGHARQRHVLAALVVDAGRSVPADALVDRVWGERPPRLARGTLHSYFSRLRSVGVPVVAERGGYFVDIAPESVDANEFRDLIDAAADARDDQAAAVLLRRALELSAEEALPGVDSEWAVLLREEFARLRFTARLDLNDIELRRRRHSQILPQLEELLAVYPLDERLSGQTMLALYRAGRQAKAIAEHGRIRTRLATELGVDPSPQLQAIYQQILTGEADIAAAVAVPRQLPTAAPSFVGRADLLAQLDELRAGGTRVLSGIGGVGKTWLALQWAGRNLEHFPDGQLYVDLHGFGPGEPMSPDAALLGFLQGLGVDSAVIPADRQSRAALYRSTTAGRRLLVVLDNAGDTAQVAPLLPGGGSALVTSRNRLAGLVTSHGARPVLVDVLDDAEARDLFVRQLDSPRLSEPALDDLVEHCAGLPLALGIVAARAVTQPDLPLSELADELRDQASRLDGLDSGEIDLSLRAVFSSSLRSLPPDAVELFTLLGSAPGPDISVAAAAALAGVKIPAVRNLLRQLENASLIARTPHHRYRMHDLVRLHARELSSPNLSTALLRVFDFYRLSVWRADLAMRPTATLTALEPLTSGVEPAEPSTLDEAVAWFDAEHDCLLAAAELAADHDWCQPLVDLLLKSTDFRVRRGRCAEWLDLGRRAIVVADRAGDDLAALKTRRLFASDAILGGTPASAVEVLDEALATAERLGDTVEIAHTQHVLAGAWEYLGDDKKSVEHNLKALALADPDEHPLFFCRVSTALAHCRGRLGAMDEAAADLARSVAVAREHELVSEEANAVGHLAWLDRERGDLAGALTRYEWVVDTATRIGNISLAASYLAFVGECRRDLGDVEQARAAWSRGLDLYRTLPKDGFSAIMTDGLATLPSES</sequence>
<keyword evidence="2" id="KW-0804">Transcription</keyword>
<feature type="domain" description="Bacterial transcriptional activator" evidence="3">
    <location>
        <begin position="94"/>
        <end position="235"/>
    </location>
</feature>
<evidence type="ECO:0000256" key="2">
    <source>
        <dbReference type="ARBA" id="ARBA00023163"/>
    </source>
</evidence>
<evidence type="ECO:0000259" key="3">
    <source>
        <dbReference type="SMART" id="SM01043"/>
    </source>
</evidence>
<dbReference type="RefSeq" id="WP_273940903.1">
    <property type="nucleotide sequence ID" value="NZ_CP097263.1"/>
</dbReference>
<dbReference type="Gene3D" id="1.10.10.10">
    <property type="entry name" value="Winged helix-like DNA-binding domain superfamily/Winged helix DNA-binding domain"/>
    <property type="match status" value="2"/>
</dbReference>
<evidence type="ECO:0000313" key="5">
    <source>
        <dbReference type="Proteomes" id="UP001589810"/>
    </source>
</evidence>
<keyword evidence="5" id="KW-1185">Reference proteome</keyword>
<dbReference type="PANTHER" id="PTHR35807:SF1">
    <property type="entry name" value="TRANSCRIPTIONAL REGULATOR REDD"/>
    <property type="match status" value="1"/>
</dbReference>
<evidence type="ECO:0000313" key="4">
    <source>
        <dbReference type="EMBL" id="MFC0542485.1"/>
    </source>
</evidence>
<dbReference type="SUPFAM" id="SSF52540">
    <property type="entry name" value="P-loop containing nucleoside triphosphate hydrolases"/>
    <property type="match status" value="1"/>
</dbReference>
<dbReference type="PRINTS" id="PR00364">
    <property type="entry name" value="DISEASERSIST"/>
</dbReference>
<keyword evidence="1" id="KW-0805">Transcription regulation</keyword>
<dbReference type="SMART" id="SM01043">
    <property type="entry name" value="BTAD"/>
    <property type="match status" value="1"/>
</dbReference>
<gene>
    <name evidence="4" type="ORF">ACFFH7_13385</name>
</gene>
<name>A0ABV6MQ90_9PSEU</name>
<dbReference type="InterPro" id="IPR011990">
    <property type="entry name" value="TPR-like_helical_dom_sf"/>
</dbReference>
<dbReference type="CDD" id="cd15831">
    <property type="entry name" value="BTAD"/>
    <property type="match status" value="1"/>
</dbReference>
<dbReference type="InterPro" id="IPR036388">
    <property type="entry name" value="WH-like_DNA-bd_sf"/>
</dbReference>
<proteinExistence type="predicted"/>
<dbReference type="SUPFAM" id="SSF46894">
    <property type="entry name" value="C-terminal effector domain of the bipartite response regulators"/>
    <property type="match status" value="1"/>
</dbReference>
<dbReference type="PANTHER" id="PTHR35807">
    <property type="entry name" value="TRANSCRIPTIONAL REGULATOR REDD-RELATED"/>
    <property type="match status" value="1"/>
</dbReference>
<comment type="caution">
    <text evidence="4">The sequence shown here is derived from an EMBL/GenBank/DDBJ whole genome shotgun (WGS) entry which is preliminary data.</text>
</comment>
<dbReference type="SUPFAM" id="SSF48452">
    <property type="entry name" value="TPR-like"/>
    <property type="match status" value="3"/>
</dbReference>
<dbReference type="Gene3D" id="1.25.40.10">
    <property type="entry name" value="Tetratricopeptide repeat domain"/>
    <property type="match status" value="2"/>
</dbReference>
<protein>
    <submittedName>
        <fullName evidence="4">BTAD domain-containing putative transcriptional regulator</fullName>
    </submittedName>
</protein>
<accession>A0ABV6MQ90</accession>
<dbReference type="InterPro" id="IPR051677">
    <property type="entry name" value="AfsR-DnrI-RedD_regulator"/>
</dbReference>
<dbReference type="Proteomes" id="UP001589810">
    <property type="component" value="Unassembled WGS sequence"/>
</dbReference>
<dbReference type="InterPro" id="IPR016032">
    <property type="entry name" value="Sig_transdc_resp-reg_C-effctor"/>
</dbReference>
<evidence type="ECO:0000256" key="1">
    <source>
        <dbReference type="ARBA" id="ARBA00023015"/>
    </source>
</evidence>
<dbReference type="InterPro" id="IPR005158">
    <property type="entry name" value="BTAD"/>
</dbReference>
<dbReference type="EMBL" id="JBHLUD010000004">
    <property type="protein sequence ID" value="MFC0542485.1"/>
    <property type="molecule type" value="Genomic_DNA"/>
</dbReference>
<dbReference type="Pfam" id="PF03704">
    <property type="entry name" value="BTAD"/>
    <property type="match status" value="1"/>
</dbReference>
<organism evidence="4 5">
    <name type="scientific">Kutzneria chonburiensis</name>
    <dbReference type="NCBI Taxonomy" id="1483604"/>
    <lineage>
        <taxon>Bacteria</taxon>
        <taxon>Bacillati</taxon>
        <taxon>Actinomycetota</taxon>
        <taxon>Actinomycetes</taxon>
        <taxon>Pseudonocardiales</taxon>
        <taxon>Pseudonocardiaceae</taxon>
        <taxon>Kutzneria</taxon>
    </lineage>
</organism>
<reference evidence="4 5" key="1">
    <citation type="submission" date="2024-09" db="EMBL/GenBank/DDBJ databases">
        <authorList>
            <person name="Sun Q."/>
            <person name="Mori K."/>
        </authorList>
    </citation>
    <scope>NUCLEOTIDE SEQUENCE [LARGE SCALE GENOMIC DNA]</scope>
    <source>
        <strain evidence="4 5">TBRC 1432</strain>
    </source>
</reference>